<reference evidence="1 2" key="1">
    <citation type="submission" date="2013-02" db="EMBL/GenBank/DDBJ databases">
        <title>Insights into the proteome of triclosan-resistant Pseudomonas putida TRO1, isolated from activated sludge.</title>
        <authorList>
            <person name="Lolas I.B."/>
            <person name="Almeida B."/>
            <person name="Starnawski P.M."/>
            <person name="Soenderkaer M."/>
            <person name="Nielsen K.L."/>
            <person name="Nielsen J.L."/>
        </authorList>
    </citation>
    <scope>NUCLEOTIDE SEQUENCE [LARGE SCALE GENOMIC DNA]</scope>
    <source>
        <strain evidence="1 2">TRO1</strain>
    </source>
</reference>
<organism evidence="1 2">
    <name type="scientific">Pseudomonas putida TRO1</name>
    <dbReference type="NCBI Taxonomy" id="1227924"/>
    <lineage>
        <taxon>Bacteria</taxon>
        <taxon>Pseudomonadati</taxon>
        <taxon>Pseudomonadota</taxon>
        <taxon>Gammaproteobacteria</taxon>
        <taxon>Pseudomonadales</taxon>
        <taxon>Pseudomonadaceae</taxon>
        <taxon>Pseudomonas</taxon>
    </lineage>
</organism>
<protein>
    <submittedName>
        <fullName evidence="1">Lipoprotein</fullName>
    </submittedName>
</protein>
<comment type="caution">
    <text evidence="1">The sequence shown here is derived from an EMBL/GenBank/DDBJ whole genome shotgun (WGS) entry which is preliminary data.</text>
</comment>
<sequence length="101" mass="10996">MGALCFFGQTKVQQQDMGRFFWCAPADFSSKETGMTMCKLILPVLAAVESCDAVLTHRSAVDRGAYPANIAPGDFMQYVVSFTVSSLSCRDALHGYKSASR</sequence>
<evidence type="ECO:0000313" key="1">
    <source>
        <dbReference type="EMBL" id="ENY76928.1"/>
    </source>
</evidence>
<gene>
    <name evidence="1" type="ORF">C206_14754</name>
</gene>
<dbReference type="AlphaFoldDB" id="A0AAD2W9S3"/>
<accession>A0AAD2W9S3</accession>
<proteinExistence type="predicted"/>
<name>A0AAD2W9S3_PSEPU</name>
<keyword evidence="1" id="KW-0449">Lipoprotein</keyword>
<evidence type="ECO:0000313" key="2">
    <source>
        <dbReference type="Proteomes" id="UP000013237"/>
    </source>
</evidence>
<dbReference type="Proteomes" id="UP000013237">
    <property type="component" value="Unassembled WGS sequence"/>
</dbReference>
<dbReference type="EMBL" id="APBQ01000096">
    <property type="protein sequence ID" value="ENY76928.1"/>
    <property type="molecule type" value="Genomic_DNA"/>
</dbReference>